<evidence type="ECO:0000313" key="2">
    <source>
        <dbReference type="EMBL" id="GAA1217565.1"/>
    </source>
</evidence>
<accession>A0ABP4GD08</accession>
<feature type="region of interest" description="Disordered" evidence="1">
    <location>
        <begin position="61"/>
        <end position="120"/>
    </location>
</feature>
<evidence type="ECO:0008006" key="4">
    <source>
        <dbReference type="Google" id="ProtNLM"/>
    </source>
</evidence>
<feature type="region of interest" description="Disordered" evidence="1">
    <location>
        <begin position="1"/>
        <end position="29"/>
    </location>
</feature>
<protein>
    <recommendedName>
        <fullName evidence="4">Rho termination factor, N-terminal domain</fullName>
    </recommendedName>
</protein>
<dbReference type="EMBL" id="BAAALM010000016">
    <property type="protein sequence ID" value="GAA1217565.1"/>
    <property type="molecule type" value="Genomic_DNA"/>
</dbReference>
<dbReference type="Proteomes" id="UP001500467">
    <property type="component" value="Unassembled WGS sequence"/>
</dbReference>
<comment type="caution">
    <text evidence="2">The sequence shown here is derived from an EMBL/GenBank/DDBJ whole genome shotgun (WGS) entry which is preliminary data.</text>
</comment>
<sequence>MSRFGNHDAGYLPNMVHIPEQQDNDNANTAELAESARALGIFATAHMSKAELIEAIRQQRETNAVLRADPQCTDEPDAGRRHPEEEPSGQTRGGQRRTGKRPGGVTDQRTTRRLTGGVTG</sequence>
<gene>
    <name evidence="2" type="ORF">GCM10009675_44970</name>
</gene>
<organism evidence="2 3">
    <name type="scientific">Prauserella alba</name>
    <dbReference type="NCBI Taxonomy" id="176898"/>
    <lineage>
        <taxon>Bacteria</taxon>
        <taxon>Bacillati</taxon>
        <taxon>Actinomycetota</taxon>
        <taxon>Actinomycetes</taxon>
        <taxon>Pseudonocardiales</taxon>
        <taxon>Pseudonocardiaceae</taxon>
        <taxon>Prauserella</taxon>
    </lineage>
</organism>
<reference evidence="3" key="1">
    <citation type="journal article" date="2019" name="Int. J. Syst. Evol. Microbiol.">
        <title>The Global Catalogue of Microorganisms (GCM) 10K type strain sequencing project: providing services to taxonomists for standard genome sequencing and annotation.</title>
        <authorList>
            <consortium name="The Broad Institute Genomics Platform"/>
            <consortium name="The Broad Institute Genome Sequencing Center for Infectious Disease"/>
            <person name="Wu L."/>
            <person name="Ma J."/>
        </authorList>
    </citation>
    <scope>NUCLEOTIDE SEQUENCE [LARGE SCALE GENOMIC DNA]</scope>
    <source>
        <strain evidence="3">JCM 13022</strain>
    </source>
</reference>
<evidence type="ECO:0000256" key="1">
    <source>
        <dbReference type="SAM" id="MobiDB-lite"/>
    </source>
</evidence>
<dbReference type="RefSeq" id="WP_253855367.1">
    <property type="nucleotide sequence ID" value="NZ_BAAALM010000016.1"/>
</dbReference>
<evidence type="ECO:0000313" key="3">
    <source>
        <dbReference type="Proteomes" id="UP001500467"/>
    </source>
</evidence>
<proteinExistence type="predicted"/>
<name>A0ABP4GD08_9PSEU</name>
<keyword evidence="3" id="KW-1185">Reference proteome</keyword>